<keyword evidence="2" id="KW-1185">Reference proteome</keyword>
<dbReference type="EMBL" id="CP012808">
    <property type="protein sequence ID" value="ALH96347.1"/>
    <property type="molecule type" value="Genomic_DNA"/>
</dbReference>
<dbReference type="OrthoDB" id="6710695at2"/>
<name>A0A0N7GY27_9GAMM</name>
<dbReference type="RefSeq" id="WP_054582229.1">
    <property type="nucleotide sequence ID" value="NZ_CP012808.1"/>
</dbReference>
<dbReference type="Proteomes" id="UP000064939">
    <property type="component" value="Chromosome"/>
</dbReference>
<evidence type="ECO:0000313" key="2">
    <source>
        <dbReference type="Proteomes" id="UP000064939"/>
    </source>
</evidence>
<dbReference type="KEGG" id="aei:AOY20_12815"/>
<accession>A0A0N7GY27</accession>
<sequence>MEVIGYLNNSDLLLEDEKGIAVIGGSSYVLSLGDRVYLHNPIDIDAKIYAVKISFSNVDHCMLHDDEIQIKFEGCHESLKQYVQQTTVH</sequence>
<evidence type="ECO:0000313" key="1">
    <source>
        <dbReference type="EMBL" id="ALH96347.1"/>
    </source>
</evidence>
<dbReference type="AlphaFoldDB" id="A0A0N7GY27"/>
<dbReference type="STRING" id="1324350.AOY20_12815"/>
<protein>
    <submittedName>
        <fullName evidence="1">Uncharacterized protein</fullName>
    </submittedName>
</protein>
<proteinExistence type="predicted"/>
<reference evidence="1 2" key="1">
    <citation type="journal article" date="2015" name="Int. J. Syst. Evol. Microbiol.">
        <title>Acinetobacter equi sp. nov. isolated from horse faeces.</title>
        <authorList>
            <person name="Poppel M.T."/>
            <person name="Skiebe E."/>
            <person name="Laue M."/>
            <person name="Bergmann H."/>
            <person name="Ebersberger I."/>
            <person name="Garn T."/>
            <person name="Fruth A."/>
            <person name="Baumgardt S."/>
            <person name="Busse H.J."/>
            <person name="Wilharm G."/>
        </authorList>
    </citation>
    <scope>NUCLEOTIDE SEQUENCE [LARGE SCALE GENOMIC DNA]</scope>
    <source>
        <strain evidence="1 2">114</strain>
    </source>
</reference>
<gene>
    <name evidence="1" type="ORF">AOY20_12815</name>
</gene>
<organism evidence="1 2">
    <name type="scientific">Acinetobacter equi</name>
    <dbReference type="NCBI Taxonomy" id="1324350"/>
    <lineage>
        <taxon>Bacteria</taxon>
        <taxon>Pseudomonadati</taxon>
        <taxon>Pseudomonadota</taxon>
        <taxon>Gammaproteobacteria</taxon>
        <taxon>Moraxellales</taxon>
        <taxon>Moraxellaceae</taxon>
        <taxon>Acinetobacter</taxon>
    </lineage>
</organism>